<dbReference type="AlphaFoldDB" id="A0A1I4U5S3"/>
<dbReference type="Pfam" id="PF08447">
    <property type="entry name" value="PAS_3"/>
    <property type="match status" value="1"/>
</dbReference>
<dbReference type="CDD" id="cd00130">
    <property type="entry name" value="PAS"/>
    <property type="match status" value="1"/>
</dbReference>
<dbReference type="SMART" id="SM00086">
    <property type="entry name" value="PAC"/>
    <property type="match status" value="1"/>
</dbReference>
<evidence type="ECO:0000259" key="1">
    <source>
        <dbReference type="PROSITE" id="PS50112"/>
    </source>
</evidence>
<dbReference type="OrthoDB" id="9790406at2"/>
<dbReference type="NCBIfam" id="TIGR00229">
    <property type="entry name" value="sensory_box"/>
    <property type="match status" value="1"/>
</dbReference>
<dbReference type="PANTHER" id="PTHR22617">
    <property type="entry name" value="CHEMOTAXIS SENSOR HISTIDINE KINASE-RELATED"/>
    <property type="match status" value="1"/>
</dbReference>
<feature type="domain" description="PAS" evidence="1">
    <location>
        <begin position="1"/>
        <end position="69"/>
    </location>
</feature>
<dbReference type="InterPro" id="IPR000700">
    <property type="entry name" value="PAS-assoc_C"/>
</dbReference>
<dbReference type="STRING" id="39841.SAMN05660836_01640"/>
<dbReference type="InterPro" id="IPR000014">
    <property type="entry name" value="PAS"/>
</dbReference>
<feature type="domain" description="CheW-like" evidence="3">
    <location>
        <begin position="129"/>
        <end position="273"/>
    </location>
</feature>
<dbReference type="InterPro" id="IPR039315">
    <property type="entry name" value="CheW"/>
</dbReference>
<dbReference type="SMART" id="SM00260">
    <property type="entry name" value="CheW"/>
    <property type="match status" value="1"/>
</dbReference>
<dbReference type="InterPro" id="IPR001610">
    <property type="entry name" value="PAC"/>
</dbReference>
<keyword evidence="5" id="KW-1185">Reference proteome</keyword>
<evidence type="ECO:0000313" key="4">
    <source>
        <dbReference type="EMBL" id="SFM84033.1"/>
    </source>
</evidence>
<feature type="domain" description="PAC" evidence="2">
    <location>
        <begin position="72"/>
        <end position="124"/>
    </location>
</feature>
<name>A0A1I4U5S3_9BACT</name>
<evidence type="ECO:0000313" key="5">
    <source>
        <dbReference type="Proteomes" id="UP000199611"/>
    </source>
</evidence>
<dbReference type="InterPro" id="IPR013655">
    <property type="entry name" value="PAS_fold_3"/>
</dbReference>
<dbReference type="PROSITE" id="PS50113">
    <property type="entry name" value="PAC"/>
    <property type="match status" value="1"/>
</dbReference>
<dbReference type="PROSITE" id="PS50851">
    <property type="entry name" value="CHEW"/>
    <property type="match status" value="1"/>
</dbReference>
<evidence type="ECO:0000259" key="2">
    <source>
        <dbReference type="PROSITE" id="PS50113"/>
    </source>
</evidence>
<accession>A0A1I4U5S3</accession>
<dbReference type="SUPFAM" id="SSF55785">
    <property type="entry name" value="PYP-like sensor domain (PAS domain)"/>
    <property type="match status" value="1"/>
</dbReference>
<dbReference type="Proteomes" id="UP000199611">
    <property type="component" value="Unassembled WGS sequence"/>
</dbReference>
<gene>
    <name evidence="4" type="ORF">SAMN05660836_01640</name>
</gene>
<proteinExistence type="predicted"/>
<dbReference type="InterPro" id="IPR035965">
    <property type="entry name" value="PAS-like_dom_sf"/>
</dbReference>
<dbReference type="GO" id="GO:0007165">
    <property type="term" value="P:signal transduction"/>
    <property type="evidence" value="ECO:0007669"/>
    <property type="project" value="InterPro"/>
</dbReference>
<dbReference type="PROSITE" id="PS50112">
    <property type="entry name" value="PAS"/>
    <property type="match status" value="1"/>
</dbReference>
<dbReference type="GO" id="GO:0006935">
    <property type="term" value="P:chemotaxis"/>
    <property type="evidence" value="ECO:0007669"/>
    <property type="project" value="InterPro"/>
</dbReference>
<dbReference type="Pfam" id="PF01584">
    <property type="entry name" value="CheW"/>
    <property type="match status" value="1"/>
</dbReference>
<dbReference type="InterPro" id="IPR036061">
    <property type="entry name" value="CheW-like_dom_sf"/>
</dbReference>
<reference evidence="4 5" key="1">
    <citation type="submission" date="2016-10" db="EMBL/GenBank/DDBJ databases">
        <authorList>
            <person name="de Groot N.N."/>
        </authorList>
    </citation>
    <scope>NUCLEOTIDE SEQUENCE [LARGE SCALE GENOMIC DNA]</scope>
    <source>
        <strain evidence="4 5">DSM 9990</strain>
    </source>
</reference>
<dbReference type="Gene3D" id="2.40.50.180">
    <property type="entry name" value="CheA-289, Domain 4"/>
    <property type="match status" value="1"/>
</dbReference>
<dbReference type="Gene3D" id="2.30.30.40">
    <property type="entry name" value="SH3 Domains"/>
    <property type="match status" value="1"/>
</dbReference>
<evidence type="ECO:0000259" key="3">
    <source>
        <dbReference type="PROSITE" id="PS50851"/>
    </source>
</evidence>
<dbReference type="PANTHER" id="PTHR22617:SF23">
    <property type="entry name" value="CHEMOTAXIS PROTEIN CHEW"/>
    <property type="match status" value="1"/>
</dbReference>
<organism evidence="4 5">
    <name type="scientific">Thermodesulforhabdus norvegica</name>
    <dbReference type="NCBI Taxonomy" id="39841"/>
    <lineage>
        <taxon>Bacteria</taxon>
        <taxon>Pseudomonadati</taxon>
        <taxon>Thermodesulfobacteriota</taxon>
        <taxon>Syntrophobacteria</taxon>
        <taxon>Syntrophobacterales</taxon>
        <taxon>Thermodesulforhabdaceae</taxon>
        <taxon>Thermodesulforhabdus</taxon>
    </lineage>
</organism>
<dbReference type="GO" id="GO:0005829">
    <property type="term" value="C:cytosol"/>
    <property type="evidence" value="ECO:0007669"/>
    <property type="project" value="TreeGrafter"/>
</dbReference>
<protein>
    <submittedName>
        <fullName evidence="4">PAS domain S-box-containing protein</fullName>
    </submittedName>
</protein>
<dbReference type="SUPFAM" id="SSF50341">
    <property type="entry name" value="CheW-like"/>
    <property type="match status" value="1"/>
</dbReference>
<dbReference type="Gene3D" id="3.30.450.20">
    <property type="entry name" value="PAS domain"/>
    <property type="match status" value="1"/>
</dbReference>
<dbReference type="InterPro" id="IPR002545">
    <property type="entry name" value="CheW-lke_dom"/>
</dbReference>
<sequence length="288" mass="33306">MQETFRKIRSAAYRGYADGSVDFFGNQVEFITGYSREDFLSRTVKWMDIIHKEDLSSVKAIFKEALRTDKTYMREYRILTRNGSLRWIQEWGQIVCDAEGNIDYVIGVILDVTEQKQEEERKRRIALRSGRYLTFRVGHNEFGVSIENIREIVGLSPITHIPSCPECVPGVINLRGKIIPVLDLRKYYGIMESKAGENESLIVAEYSERDTTIWAGCTVDEVCEVLFIKGEFIEEMVDLFSHSLPTGVWGVAKLEKRMILLIDVKSIFEDVFKNPELRRLIKTQFHGM</sequence>
<dbReference type="EMBL" id="FOUU01000005">
    <property type="protein sequence ID" value="SFM84033.1"/>
    <property type="molecule type" value="Genomic_DNA"/>
</dbReference>
<dbReference type="RefSeq" id="WP_093394911.1">
    <property type="nucleotide sequence ID" value="NZ_FOUU01000005.1"/>
</dbReference>